<protein>
    <submittedName>
        <fullName evidence="1">Uncharacterized protein</fullName>
    </submittedName>
</protein>
<proteinExistence type="predicted"/>
<dbReference type="Proteomes" id="UP000095401">
    <property type="component" value="Chromosome"/>
</dbReference>
<gene>
    <name evidence="1" type="ORF">BI364_13800</name>
</gene>
<dbReference type="AlphaFoldDB" id="A0A1D8IQR8"/>
<evidence type="ECO:0000313" key="2">
    <source>
        <dbReference type="Proteomes" id="UP000095401"/>
    </source>
</evidence>
<sequence length="285" mass="31405">MLWYKKQAEAAMRQGEGDDVVVPAELAVKFDRAIAESKLNALLDQAKDIGGVEALIGSLKTKCLLFEAAFPASRPVGWVLLPETLETVLGAVFQVRRKLTAIDAAVGRQGLIDGTVDLVYGTASLHERFLAFVSLMPEELKKERRAMRDLAAEILHFRDPEGMPLMTRWVWDEATASGALREFIRGNDGLPEIPIDNRAESFEGARVWFAEMLAEAGFYRDVPMLIDLVHAQAYSDYVKAMSSGLGMIQVEFGESHHPLELLMKLLGVDPATGRGIDKAGEPTLH</sequence>
<reference evidence="2" key="1">
    <citation type="submission" date="2016-09" db="EMBL/GenBank/DDBJ databases">
        <title>Acidihalobacter prosperus F5.</title>
        <authorList>
            <person name="Khaleque H.N."/>
            <person name="Ramsay J.P."/>
            <person name="Kaksonen A.H."/>
            <person name="Boxall N.J."/>
            <person name="Watkin E.L.J."/>
        </authorList>
    </citation>
    <scope>NUCLEOTIDE SEQUENCE [LARGE SCALE GENOMIC DNA]</scope>
    <source>
        <strain evidence="2">F5</strain>
    </source>
</reference>
<dbReference type="KEGG" id="aprs:BI364_13800"/>
<dbReference type="RefSeq" id="WP_070079243.1">
    <property type="nucleotide sequence ID" value="NZ_CP017415.1"/>
</dbReference>
<organism evidence="1 2">
    <name type="scientific">Acidihalobacter yilgarnensis</name>
    <dbReference type="NCBI Taxonomy" id="2819280"/>
    <lineage>
        <taxon>Bacteria</taxon>
        <taxon>Pseudomonadati</taxon>
        <taxon>Pseudomonadota</taxon>
        <taxon>Gammaproteobacteria</taxon>
        <taxon>Chromatiales</taxon>
        <taxon>Ectothiorhodospiraceae</taxon>
        <taxon>Acidihalobacter</taxon>
    </lineage>
</organism>
<name>A0A1D8IQR8_9GAMM</name>
<keyword evidence="2" id="KW-1185">Reference proteome</keyword>
<evidence type="ECO:0000313" key="1">
    <source>
        <dbReference type="EMBL" id="AOU98888.1"/>
    </source>
</evidence>
<dbReference type="EMBL" id="CP017415">
    <property type="protein sequence ID" value="AOU98888.1"/>
    <property type="molecule type" value="Genomic_DNA"/>
</dbReference>
<accession>A0A1D8IQR8</accession>